<dbReference type="SUPFAM" id="SSF88723">
    <property type="entry name" value="PIN domain-like"/>
    <property type="match status" value="1"/>
</dbReference>
<sequence>MRLLLDTCVIAELRKPRPEPTVVDTIGAVADDNLYLSVLTVGEIFKGIGLLPPGTKKQELNHWLLGLQVQFAERILAVDAETAEIWGKGVAAATQAGVTVPTIDSLIAATAARHGLAVATRNVRHFHRFGVSVVNPWDGQNAP</sequence>
<evidence type="ECO:0000256" key="1">
    <source>
        <dbReference type="ARBA" id="ARBA00001946"/>
    </source>
</evidence>
<dbReference type="Gene3D" id="3.40.50.1010">
    <property type="entry name" value="5'-nuclease"/>
    <property type="match status" value="1"/>
</dbReference>
<keyword evidence="11" id="KW-1185">Reference proteome</keyword>
<protein>
    <recommendedName>
        <fullName evidence="8">Ribonuclease VapC</fullName>
        <shortName evidence="8">RNase VapC</shortName>
        <ecNumber evidence="8">3.1.-.-</ecNumber>
    </recommendedName>
    <alternativeName>
        <fullName evidence="8">Toxin VapC</fullName>
    </alternativeName>
</protein>
<evidence type="ECO:0000256" key="8">
    <source>
        <dbReference type="HAMAP-Rule" id="MF_00265"/>
    </source>
</evidence>
<keyword evidence="5 8" id="KW-0378">Hydrolase</keyword>
<dbReference type="InterPro" id="IPR029060">
    <property type="entry name" value="PIN-like_dom_sf"/>
</dbReference>
<comment type="similarity">
    <text evidence="7 8">Belongs to the PINc/VapC protein family.</text>
</comment>
<comment type="function">
    <text evidence="8">Toxic component of a toxin-antitoxin (TA) system. An RNase.</text>
</comment>
<dbReference type="Proteomes" id="UP001054846">
    <property type="component" value="Chromosome"/>
</dbReference>
<keyword evidence="8" id="KW-0800">Toxin</keyword>
<reference evidence="10 11" key="1">
    <citation type="journal article" date="2021" name="Genome Biol. Evol.">
        <title>Complete Genome Sequencing of a Novel Gloeobacter Species from a Waterfall Cave in Mexico.</title>
        <authorList>
            <person name="Saw J.H."/>
            <person name="Cardona T."/>
            <person name="Montejano G."/>
        </authorList>
    </citation>
    <scope>NUCLEOTIDE SEQUENCE [LARGE SCALE GENOMIC DNA]</scope>
    <source>
        <strain evidence="10">MG652769</strain>
    </source>
</reference>
<organism evidence="10 11">
    <name type="scientific">Gloeobacter morelensis MG652769</name>
    <dbReference type="NCBI Taxonomy" id="2781736"/>
    <lineage>
        <taxon>Bacteria</taxon>
        <taxon>Bacillati</taxon>
        <taxon>Cyanobacteriota</taxon>
        <taxon>Cyanophyceae</taxon>
        <taxon>Gloeobacterales</taxon>
        <taxon>Gloeobacteraceae</taxon>
        <taxon>Gloeobacter</taxon>
        <taxon>Gloeobacter morelensis</taxon>
    </lineage>
</organism>
<keyword evidence="2 8" id="KW-1277">Toxin-antitoxin system</keyword>
<feature type="binding site" evidence="8">
    <location>
        <position position="6"/>
    </location>
    <ligand>
        <name>Mg(2+)</name>
        <dbReference type="ChEBI" id="CHEBI:18420"/>
    </ligand>
</feature>
<dbReference type="InterPro" id="IPR022907">
    <property type="entry name" value="VapC_family"/>
</dbReference>
<dbReference type="InterPro" id="IPR002716">
    <property type="entry name" value="PIN_dom"/>
</dbReference>
<accession>A0ABY3PH72</accession>
<dbReference type="Pfam" id="PF01850">
    <property type="entry name" value="PIN"/>
    <property type="match status" value="1"/>
</dbReference>
<dbReference type="PANTHER" id="PTHR33653">
    <property type="entry name" value="RIBONUCLEASE VAPC2"/>
    <property type="match status" value="1"/>
</dbReference>
<dbReference type="InterPro" id="IPR050556">
    <property type="entry name" value="Type_II_TA_system_RNase"/>
</dbReference>
<evidence type="ECO:0000256" key="6">
    <source>
        <dbReference type="ARBA" id="ARBA00022842"/>
    </source>
</evidence>
<evidence type="ECO:0000256" key="5">
    <source>
        <dbReference type="ARBA" id="ARBA00022801"/>
    </source>
</evidence>
<comment type="cofactor">
    <cofactor evidence="1 8">
        <name>Mg(2+)</name>
        <dbReference type="ChEBI" id="CHEBI:18420"/>
    </cofactor>
</comment>
<evidence type="ECO:0000313" key="10">
    <source>
        <dbReference type="EMBL" id="UFP92989.1"/>
    </source>
</evidence>
<dbReference type="CDD" id="cd18746">
    <property type="entry name" value="PIN_VapC4-5_FitB-like"/>
    <property type="match status" value="1"/>
</dbReference>
<name>A0ABY3PH72_9CYAN</name>
<dbReference type="HAMAP" id="MF_00265">
    <property type="entry name" value="VapC_Nob1"/>
    <property type="match status" value="1"/>
</dbReference>
<evidence type="ECO:0000256" key="4">
    <source>
        <dbReference type="ARBA" id="ARBA00022723"/>
    </source>
</evidence>
<dbReference type="EC" id="3.1.-.-" evidence="8"/>
<dbReference type="PANTHER" id="PTHR33653:SF1">
    <property type="entry name" value="RIBONUCLEASE VAPC2"/>
    <property type="match status" value="1"/>
</dbReference>
<evidence type="ECO:0000313" key="11">
    <source>
        <dbReference type="Proteomes" id="UP001054846"/>
    </source>
</evidence>
<gene>
    <name evidence="8" type="primary">vapC</name>
    <name evidence="10" type="ORF">ISF26_14325</name>
</gene>
<keyword evidence="6 8" id="KW-0460">Magnesium</keyword>
<proteinExistence type="inferred from homology"/>
<keyword evidence="4 8" id="KW-0479">Metal-binding</keyword>
<feature type="binding site" evidence="8">
    <location>
        <position position="104"/>
    </location>
    <ligand>
        <name>Mg(2+)</name>
        <dbReference type="ChEBI" id="CHEBI:18420"/>
    </ligand>
</feature>
<evidence type="ECO:0000259" key="9">
    <source>
        <dbReference type="Pfam" id="PF01850"/>
    </source>
</evidence>
<dbReference type="RefSeq" id="WP_256997493.1">
    <property type="nucleotide sequence ID" value="NZ_CP063845.1"/>
</dbReference>
<evidence type="ECO:0000256" key="3">
    <source>
        <dbReference type="ARBA" id="ARBA00022722"/>
    </source>
</evidence>
<feature type="domain" description="PIN" evidence="9">
    <location>
        <begin position="4"/>
        <end position="128"/>
    </location>
</feature>
<evidence type="ECO:0000256" key="7">
    <source>
        <dbReference type="ARBA" id="ARBA00038093"/>
    </source>
</evidence>
<keyword evidence="3 8" id="KW-0540">Nuclease</keyword>
<evidence type="ECO:0000256" key="2">
    <source>
        <dbReference type="ARBA" id="ARBA00022649"/>
    </source>
</evidence>
<dbReference type="EMBL" id="CP063845">
    <property type="protein sequence ID" value="UFP92989.1"/>
    <property type="molecule type" value="Genomic_DNA"/>
</dbReference>